<dbReference type="InterPro" id="IPR008928">
    <property type="entry name" value="6-hairpin_glycosidase_sf"/>
</dbReference>
<dbReference type="PANTHER" id="PTHR10412:SF11">
    <property type="entry name" value="MANNOSYL-OLIGOSACCHARIDE GLUCOSIDASE"/>
    <property type="match status" value="1"/>
</dbReference>
<comment type="similarity">
    <text evidence="1">Belongs to the glycosyl hydrolase 63 family.</text>
</comment>
<dbReference type="InterPro" id="IPR054491">
    <property type="entry name" value="MGH1-like_GH"/>
</dbReference>
<accession>A0ABT2GUB8</accession>
<comment type="caution">
    <text evidence="5">The sequence shown here is derived from an EMBL/GenBank/DDBJ whole genome shotgun (WGS) entry which is preliminary data.</text>
</comment>
<dbReference type="RefSeq" id="WP_259508666.1">
    <property type="nucleotide sequence ID" value="NZ_JANLCM010000002.1"/>
</dbReference>
<evidence type="ECO:0000259" key="4">
    <source>
        <dbReference type="Pfam" id="PF22422"/>
    </source>
</evidence>
<dbReference type="InterPro" id="IPR012341">
    <property type="entry name" value="6hp_glycosidase-like_sf"/>
</dbReference>
<dbReference type="Gene3D" id="1.50.10.10">
    <property type="match status" value="1"/>
</dbReference>
<evidence type="ECO:0000313" key="5">
    <source>
        <dbReference type="EMBL" id="MCS5719162.1"/>
    </source>
</evidence>
<evidence type="ECO:0000256" key="3">
    <source>
        <dbReference type="ARBA" id="ARBA00023295"/>
    </source>
</evidence>
<organism evidence="5 6">
    <name type="scientific">Herbiconiux aconitum</name>
    <dbReference type="NCBI Taxonomy" id="2970913"/>
    <lineage>
        <taxon>Bacteria</taxon>
        <taxon>Bacillati</taxon>
        <taxon>Actinomycetota</taxon>
        <taxon>Actinomycetes</taxon>
        <taxon>Micrococcales</taxon>
        <taxon>Microbacteriaceae</taxon>
        <taxon>Herbiconiux</taxon>
    </lineage>
</organism>
<dbReference type="PANTHER" id="PTHR10412">
    <property type="entry name" value="MANNOSYL-OLIGOSACCHARIDE GLUCOSIDASE"/>
    <property type="match status" value="1"/>
</dbReference>
<sequence length="454" mass="50004">MSAPRAESALAASPGGVGSIPAAIVAEAEARAVAVLEANWNGSHTVPATGLYPHQWSWDSAFIAIGLRHVSPRRAGQELDSLLAGQWNDGRLPQIIFDPHRDTDYSPGSGFWRSRAIPGSPADVDTAGLIQPPNHAWAVWKVHVADPAESARRSFLERAYPRLVAWHEYLRTRRDRGGRGLASIVHPWESGTDNSPLWDEVLATVPGNPRHVFERPDLMHAHASERPSDREYGKYFWLAERYRDHDCDDRDDDFPFLLEDPLFNSLYAVSELALAEIADALGRPSAQHRERAAELASALSSLYSPAAEAYGAFDVVRGELVEKATVNGVLPLLVPGIRHADELLATLLGERFLGATALLVPSYDTTAADFDSGLYWRGPAWFNMAWLSAVALARHGRIEEADRLGAQIVRLAAADDFPEYVQPWTGKPHGTRRFSWTAALALDAIRHQGWGVME</sequence>
<name>A0ABT2GUB8_9MICO</name>
<protein>
    <recommendedName>
        <fullName evidence="4">Mannosylglycerate hydrolase MGH1-like glycoside hydrolase domain-containing protein</fullName>
    </recommendedName>
</protein>
<evidence type="ECO:0000313" key="6">
    <source>
        <dbReference type="Proteomes" id="UP001165584"/>
    </source>
</evidence>
<feature type="domain" description="Mannosylglycerate hydrolase MGH1-like glycoside hydrolase" evidence="4">
    <location>
        <begin position="52"/>
        <end position="437"/>
    </location>
</feature>
<dbReference type="EMBL" id="JANLCM010000002">
    <property type="protein sequence ID" value="MCS5719162.1"/>
    <property type="molecule type" value="Genomic_DNA"/>
</dbReference>
<dbReference type="Pfam" id="PF22422">
    <property type="entry name" value="MGH1-like_GH"/>
    <property type="match status" value="1"/>
</dbReference>
<dbReference type="InterPro" id="IPR004888">
    <property type="entry name" value="Glycoside_hydrolase_63"/>
</dbReference>
<dbReference type="SUPFAM" id="SSF48208">
    <property type="entry name" value="Six-hairpin glycosidases"/>
    <property type="match status" value="1"/>
</dbReference>
<reference evidence="5" key="1">
    <citation type="submission" date="2022-08" db="EMBL/GenBank/DDBJ databases">
        <authorList>
            <person name="Deng Y."/>
            <person name="Han X.-F."/>
            <person name="Zhang Y.-Q."/>
        </authorList>
    </citation>
    <scope>NUCLEOTIDE SEQUENCE</scope>
    <source>
        <strain evidence="5">CPCC 205763</strain>
    </source>
</reference>
<proteinExistence type="inferred from homology"/>
<keyword evidence="6" id="KW-1185">Reference proteome</keyword>
<dbReference type="Proteomes" id="UP001165584">
    <property type="component" value="Unassembled WGS sequence"/>
</dbReference>
<keyword evidence="2" id="KW-0378">Hydrolase</keyword>
<evidence type="ECO:0000256" key="2">
    <source>
        <dbReference type="ARBA" id="ARBA00022801"/>
    </source>
</evidence>
<evidence type="ECO:0000256" key="1">
    <source>
        <dbReference type="ARBA" id="ARBA00010833"/>
    </source>
</evidence>
<keyword evidence="3" id="KW-0326">Glycosidase</keyword>
<gene>
    <name evidence="5" type="ORF">N1027_13560</name>
</gene>